<name>A0AAV4A3T3_9GAST</name>
<gene>
    <name evidence="1" type="ORF">PoB_002834300</name>
</gene>
<accession>A0AAV4A3T3</accession>
<proteinExistence type="predicted"/>
<keyword evidence="2" id="KW-1185">Reference proteome</keyword>
<evidence type="ECO:0000313" key="1">
    <source>
        <dbReference type="EMBL" id="GFO01838.1"/>
    </source>
</evidence>
<dbReference type="AlphaFoldDB" id="A0AAV4A3T3"/>
<sequence length="164" mass="18081">MLLIRSMEKHNWAKNLLIYDPAASIAGIPRLCYLAASAVRYISKLHGIDAKPEFYVDPDEVLRTKIGTDFAGEYYCEYGNIAAHHGPNLRDFPTQLDSESLKTLNLVFPVSPNIVSPGVGTLGGNFARLMKLNPYPWHPASSLVTARFPQGCRVSGSSSDWSIL</sequence>
<dbReference type="EMBL" id="BLXT01003539">
    <property type="protein sequence ID" value="GFO01838.1"/>
    <property type="molecule type" value="Genomic_DNA"/>
</dbReference>
<dbReference type="Proteomes" id="UP000735302">
    <property type="component" value="Unassembled WGS sequence"/>
</dbReference>
<protein>
    <submittedName>
        <fullName evidence="1">Uncharacterized protein</fullName>
    </submittedName>
</protein>
<reference evidence="1 2" key="1">
    <citation type="journal article" date="2021" name="Elife">
        <title>Chloroplast acquisition without the gene transfer in kleptoplastic sea slugs, Plakobranchus ocellatus.</title>
        <authorList>
            <person name="Maeda T."/>
            <person name="Takahashi S."/>
            <person name="Yoshida T."/>
            <person name="Shimamura S."/>
            <person name="Takaki Y."/>
            <person name="Nagai Y."/>
            <person name="Toyoda A."/>
            <person name="Suzuki Y."/>
            <person name="Arimoto A."/>
            <person name="Ishii H."/>
            <person name="Satoh N."/>
            <person name="Nishiyama T."/>
            <person name="Hasebe M."/>
            <person name="Maruyama T."/>
            <person name="Minagawa J."/>
            <person name="Obokata J."/>
            <person name="Shigenobu S."/>
        </authorList>
    </citation>
    <scope>NUCLEOTIDE SEQUENCE [LARGE SCALE GENOMIC DNA]</scope>
</reference>
<comment type="caution">
    <text evidence="1">The sequence shown here is derived from an EMBL/GenBank/DDBJ whole genome shotgun (WGS) entry which is preliminary data.</text>
</comment>
<organism evidence="1 2">
    <name type="scientific">Plakobranchus ocellatus</name>
    <dbReference type="NCBI Taxonomy" id="259542"/>
    <lineage>
        <taxon>Eukaryota</taxon>
        <taxon>Metazoa</taxon>
        <taxon>Spiralia</taxon>
        <taxon>Lophotrochozoa</taxon>
        <taxon>Mollusca</taxon>
        <taxon>Gastropoda</taxon>
        <taxon>Heterobranchia</taxon>
        <taxon>Euthyneura</taxon>
        <taxon>Panpulmonata</taxon>
        <taxon>Sacoglossa</taxon>
        <taxon>Placobranchoidea</taxon>
        <taxon>Plakobranchidae</taxon>
        <taxon>Plakobranchus</taxon>
    </lineage>
</organism>
<evidence type="ECO:0000313" key="2">
    <source>
        <dbReference type="Proteomes" id="UP000735302"/>
    </source>
</evidence>